<dbReference type="Proteomes" id="UP000239735">
    <property type="component" value="Unassembled WGS sequence"/>
</dbReference>
<dbReference type="EMBL" id="OKRB01000024">
    <property type="protein sequence ID" value="SPE17984.1"/>
    <property type="molecule type" value="Genomic_DNA"/>
</dbReference>
<gene>
    <name evidence="2" type="ORF">SBA5_120060</name>
</gene>
<dbReference type="AlphaFoldDB" id="A0A2N9L4J8"/>
<feature type="signal peptide" evidence="1">
    <location>
        <begin position="1"/>
        <end position="17"/>
    </location>
</feature>
<protein>
    <recommendedName>
        <fullName evidence="4">Lipoprotein</fullName>
    </recommendedName>
</protein>
<evidence type="ECO:0000313" key="3">
    <source>
        <dbReference type="Proteomes" id="UP000239735"/>
    </source>
</evidence>
<keyword evidence="1" id="KW-0732">Signal</keyword>
<evidence type="ECO:0000313" key="2">
    <source>
        <dbReference type="EMBL" id="SPE17984.1"/>
    </source>
</evidence>
<organism evidence="2 3">
    <name type="scientific">Candidatus Sulfuritelmatomonas gaucii</name>
    <dbReference type="NCBI Taxonomy" id="2043161"/>
    <lineage>
        <taxon>Bacteria</taxon>
        <taxon>Pseudomonadati</taxon>
        <taxon>Acidobacteriota</taxon>
        <taxon>Terriglobia</taxon>
        <taxon>Terriglobales</taxon>
        <taxon>Acidobacteriaceae</taxon>
        <taxon>Candidatus Sulfuritelmatomonas</taxon>
    </lineage>
</organism>
<accession>A0A2N9L4J8</accession>
<sequence>MILTALGALLILKVASAEGCTLQTYASSWMATGTPFSVKCPSGTYTGHLVSTPARRFFRRGHLMLVFDQPVALVPKKEGDEGKIQPGRGKQIASMLIDGGVGIGSKDLLDGLSGAVFKSWYMIPISAVALSFFSNGGDVLLKPGYQLQIEPTSEQMPQK</sequence>
<proteinExistence type="predicted"/>
<feature type="chain" id="PRO_5014763899" description="Lipoprotein" evidence="1">
    <location>
        <begin position="18"/>
        <end position="159"/>
    </location>
</feature>
<evidence type="ECO:0008006" key="4">
    <source>
        <dbReference type="Google" id="ProtNLM"/>
    </source>
</evidence>
<reference evidence="3" key="1">
    <citation type="submission" date="2018-02" db="EMBL/GenBank/DDBJ databases">
        <authorList>
            <person name="Hausmann B."/>
        </authorList>
    </citation>
    <scope>NUCLEOTIDE SEQUENCE [LARGE SCALE GENOMIC DNA]</scope>
    <source>
        <strain evidence="3">Peat soil MAG SbA5</strain>
    </source>
</reference>
<evidence type="ECO:0000256" key="1">
    <source>
        <dbReference type="SAM" id="SignalP"/>
    </source>
</evidence>
<name>A0A2N9L4J8_9BACT</name>